<proteinExistence type="predicted"/>
<name>A0A3B0RF80_9ZZZZ</name>
<feature type="domain" description="YgjP-like metallopeptidase" evidence="1">
    <location>
        <begin position="24"/>
        <end position="220"/>
    </location>
</feature>
<dbReference type="InterPro" id="IPR053136">
    <property type="entry name" value="UTP_pyrophosphatase-like"/>
</dbReference>
<dbReference type="AlphaFoldDB" id="A0A3B0RF80"/>
<dbReference type="GO" id="GO:0008237">
    <property type="term" value="F:metallopeptidase activity"/>
    <property type="evidence" value="ECO:0007669"/>
    <property type="project" value="UniProtKB-KW"/>
</dbReference>
<reference evidence="2" key="1">
    <citation type="submission" date="2018-06" db="EMBL/GenBank/DDBJ databases">
        <authorList>
            <person name="Zhirakovskaya E."/>
        </authorList>
    </citation>
    <scope>NUCLEOTIDE SEQUENCE</scope>
</reference>
<dbReference type="GO" id="GO:0006508">
    <property type="term" value="P:proteolysis"/>
    <property type="evidence" value="ECO:0007669"/>
    <property type="project" value="UniProtKB-KW"/>
</dbReference>
<dbReference type="CDD" id="cd07344">
    <property type="entry name" value="M48_yhfN_like"/>
    <property type="match status" value="1"/>
</dbReference>
<keyword evidence="2" id="KW-0378">Hydrolase</keyword>
<evidence type="ECO:0000259" key="1">
    <source>
        <dbReference type="Pfam" id="PF01863"/>
    </source>
</evidence>
<evidence type="ECO:0000313" key="2">
    <source>
        <dbReference type="EMBL" id="VAV86708.1"/>
    </source>
</evidence>
<dbReference type="Pfam" id="PF01863">
    <property type="entry name" value="YgjP-like"/>
    <property type="match status" value="1"/>
</dbReference>
<protein>
    <submittedName>
        <fullName evidence="2">Zinc metalloprotease</fullName>
    </submittedName>
</protein>
<dbReference type="PANTHER" id="PTHR30399:SF1">
    <property type="entry name" value="UTP PYROPHOSPHATASE"/>
    <property type="match status" value="1"/>
</dbReference>
<keyword evidence="2" id="KW-0645">Protease</keyword>
<gene>
    <name evidence="2" type="ORF">MNBD_ALPHA02-2035</name>
</gene>
<keyword evidence="2" id="KW-0482">Metalloprotease</keyword>
<dbReference type="PANTHER" id="PTHR30399">
    <property type="entry name" value="UNCHARACTERIZED PROTEIN YGJP"/>
    <property type="match status" value="1"/>
</dbReference>
<sequence>MTSDADHYVGDFPLILKRHPRARNLKLRYEAKSGTALLTMPPGVSDRKALQFANKHHDWLLDQYDSAPEVIPLAAGERIPYLGRSVLITHAPGKAANVNIQDDQIIVGGALPGFEIRLENWLRKQARGALDKAVKEFKPRLGRRPHKVMIRDTKSRWGSCSSRKALSFSWRLIMAPPDILRYVVAHEMAHLVEMNHSPAFWKLVQRLYPDWKTARRWLKTDGRALMLIG</sequence>
<dbReference type="Gene3D" id="3.30.2010.10">
    <property type="entry name" value="Metalloproteases ('zincins'), catalytic domain"/>
    <property type="match status" value="1"/>
</dbReference>
<accession>A0A3B0RF80</accession>
<dbReference type="EMBL" id="UOED01000014">
    <property type="protein sequence ID" value="VAV86708.1"/>
    <property type="molecule type" value="Genomic_DNA"/>
</dbReference>
<dbReference type="InterPro" id="IPR002725">
    <property type="entry name" value="YgjP-like_metallopeptidase"/>
</dbReference>
<organism evidence="2">
    <name type="scientific">hydrothermal vent metagenome</name>
    <dbReference type="NCBI Taxonomy" id="652676"/>
    <lineage>
        <taxon>unclassified sequences</taxon>
        <taxon>metagenomes</taxon>
        <taxon>ecological metagenomes</taxon>
    </lineage>
</organism>